<dbReference type="Pfam" id="PF13470">
    <property type="entry name" value="PIN_3"/>
    <property type="match status" value="1"/>
</dbReference>
<dbReference type="PANTHER" id="PTHR34610:SF3">
    <property type="entry name" value="SSL7007 PROTEIN"/>
    <property type="match status" value="1"/>
</dbReference>
<dbReference type="AlphaFoldDB" id="A0A562WRK9"/>
<feature type="domain" description="PIN" evidence="1">
    <location>
        <begin position="3"/>
        <end position="116"/>
    </location>
</feature>
<keyword evidence="3" id="KW-1185">Reference proteome</keyword>
<evidence type="ECO:0000313" key="2">
    <source>
        <dbReference type="EMBL" id="TWJ33038.1"/>
    </source>
</evidence>
<dbReference type="PANTHER" id="PTHR34610">
    <property type="entry name" value="SSL7007 PROTEIN"/>
    <property type="match status" value="1"/>
</dbReference>
<dbReference type="InterPro" id="IPR029060">
    <property type="entry name" value="PIN-like_dom_sf"/>
</dbReference>
<dbReference type="InterPro" id="IPR002716">
    <property type="entry name" value="PIN_dom"/>
</dbReference>
<sequence length="142" mass="15642">MIRVVLDTNQFISALLKPGSTPDVIMRLVREEKLLLVISEAICDEILRVLAYPKISCRIAASAEELCHFMAKIRTVALFTDGTLPIAPLAADPDDTKYLICAVEGRADFIVSGDHHLTDLKAFSGIRIVTPAEFLVQTKLHP</sequence>
<dbReference type="NCBIfam" id="TIGR00305">
    <property type="entry name" value="putative toxin-antitoxin system toxin component, PIN family"/>
    <property type="match status" value="1"/>
</dbReference>
<reference evidence="2 3" key="1">
    <citation type="submission" date="2019-07" db="EMBL/GenBank/DDBJ databases">
        <title>Genomic Encyclopedia of Archaeal and Bacterial Type Strains, Phase II (KMG-II): from individual species to whole genera.</title>
        <authorList>
            <person name="Goeker M."/>
        </authorList>
    </citation>
    <scope>NUCLEOTIDE SEQUENCE [LARGE SCALE GENOMIC DNA]</scope>
    <source>
        <strain evidence="2 3">ATCC BAA-1139</strain>
    </source>
</reference>
<dbReference type="OrthoDB" id="9798108at2"/>
<organism evidence="2 3">
    <name type="scientific">Geobacter argillaceus</name>
    <dbReference type="NCBI Taxonomy" id="345631"/>
    <lineage>
        <taxon>Bacteria</taxon>
        <taxon>Pseudomonadati</taxon>
        <taxon>Thermodesulfobacteriota</taxon>
        <taxon>Desulfuromonadia</taxon>
        <taxon>Geobacterales</taxon>
        <taxon>Geobacteraceae</taxon>
        <taxon>Geobacter</taxon>
    </lineage>
</organism>
<dbReference type="Proteomes" id="UP000319449">
    <property type="component" value="Unassembled WGS sequence"/>
</dbReference>
<accession>A0A562WRK9</accession>
<gene>
    <name evidence="2" type="ORF">JN12_00449</name>
</gene>
<name>A0A562WRK9_9BACT</name>
<evidence type="ECO:0000313" key="3">
    <source>
        <dbReference type="Proteomes" id="UP000319449"/>
    </source>
</evidence>
<dbReference type="RefSeq" id="WP_145017663.1">
    <property type="nucleotide sequence ID" value="NZ_VLLN01000002.1"/>
</dbReference>
<protein>
    <recommendedName>
        <fullName evidence="1">PIN domain-containing protein</fullName>
    </recommendedName>
</protein>
<proteinExistence type="predicted"/>
<dbReference type="EMBL" id="VLLN01000002">
    <property type="protein sequence ID" value="TWJ33038.1"/>
    <property type="molecule type" value="Genomic_DNA"/>
</dbReference>
<dbReference type="InterPro" id="IPR002850">
    <property type="entry name" value="PIN_toxin-like"/>
</dbReference>
<evidence type="ECO:0000259" key="1">
    <source>
        <dbReference type="Pfam" id="PF13470"/>
    </source>
</evidence>
<comment type="caution">
    <text evidence="2">The sequence shown here is derived from an EMBL/GenBank/DDBJ whole genome shotgun (WGS) entry which is preliminary data.</text>
</comment>
<dbReference type="SUPFAM" id="SSF88723">
    <property type="entry name" value="PIN domain-like"/>
    <property type="match status" value="1"/>
</dbReference>